<sequence>MHEAEVERKELERAGLLSRLRLQLRRRGASLDPAALVEPARAEQVLAALEADGDGIVRELAGRLRQLLQAPPQAEAATIMPPADAQTDKPAARAAVRDYRYGARGGWGIQG</sequence>
<organism evidence="1 2">
    <name type="scientific">Azoarcus indigens</name>
    <dbReference type="NCBI Taxonomy" id="29545"/>
    <lineage>
        <taxon>Bacteria</taxon>
        <taxon>Pseudomonadati</taxon>
        <taxon>Pseudomonadota</taxon>
        <taxon>Betaproteobacteria</taxon>
        <taxon>Rhodocyclales</taxon>
        <taxon>Zoogloeaceae</taxon>
        <taxon>Azoarcus</taxon>
    </lineage>
</organism>
<evidence type="ECO:0000313" key="1">
    <source>
        <dbReference type="EMBL" id="TDN53502.1"/>
    </source>
</evidence>
<comment type="caution">
    <text evidence="1">The sequence shown here is derived from an EMBL/GenBank/DDBJ whole genome shotgun (WGS) entry which is preliminary data.</text>
</comment>
<gene>
    <name evidence="1" type="ORF">C7389_105177</name>
</gene>
<name>A0A4V3BNF1_9RHOO</name>
<dbReference type="Proteomes" id="UP000295129">
    <property type="component" value="Unassembled WGS sequence"/>
</dbReference>
<dbReference type="RefSeq" id="WP_133590148.1">
    <property type="nucleotide sequence ID" value="NZ_SNVV01000005.1"/>
</dbReference>
<dbReference type="AlphaFoldDB" id="A0A4V3BNF1"/>
<reference evidence="1 2" key="1">
    <citation type="submission" date="2019-03" db="EMBL/GenBank/DDBJ databases">
        <title>Genomic Encyclopedia of Type Strains, Phase IV (KMG-IV): sequencing the most valuable type-strain genomes for metagenomic binning, comparative biology and taxonomic classification.</title>
        <authorList>
            <person name="Goeker M."/>
        </authorList>
    </citation>
    <scope>NUCLEOTIDE SEQUENCE [LARGE SCALE GENOMIC DNA]</scope>
    <source>
        <strain evidence="1 2">DSM 12121</strain>
    </source>
</reference>
<accession>A0A4V3BNF1</accession>
<dbReference type="EMBL" id="SNVV01000005">
    <property type="protein sequence ID" value="TDN53502.1"/>
    <property type="molecule type" value="Genomic_DNA"/>
</dbReference>
<protein>
    <submittedName>
        <fullName evidence="1">Uncharacterized protein</fullName>
    </submittedName>
</protein>
<proteinExistence type="predicted"/>
<evidence type="ECO:0000313" key="2">
    <source>
        <dbReference type="Proteomes" id="UP000295129"/>
    </source>
</evidence>
<keyword evidence="2" id="KW-1185">Reference proteome</keyword>